<protein>
    <submittedName>
        <fullName evidence="2">Uncharacterized protein</fullName>
    </submittedName>
</protein>
<feature type="compositionally biased region" description="Polar residues" evidence="1">
    <location>
        <begin position="495"/>
        <end position="513"/>
    </location>
</feature>
<feature type="compositionally biased region" description="Low complexity" evidence="1">
    <location>
        <begin position="130"/>
        <end position="167"/>
    </location>
</feature>
<feature type="compositionally biased region" description="Low complexity" evidence="1">
    <location>
        <begin position="1203"/>
        <end position="1217"/>
    </location>
</feature>
<feature type="compositionally biased region" description="Basic and acidic residues" evidence="1">
    <location>
        <begin position="1324"/>
        <end position="1341"/>
    </location>
</feature>
<feature type="compositionally biased region" description="Low complexity" evidence="1">
    <location>
        <begin position="237"/>
        <end position="257"/>
    </location>
</feature>
<dbReference type="OrthoDB" id="3364052at2759"/>
<name>A0A5C5G109_9BASI</name>
<feature type="region of interest" description="Disordered" evidence="1">
    <location>
        <begin position="1371"/>
        <end position="1493"/>
    </location>
</feature>
<feature type="compositionally biased region" description="Low complexity" evidence="1">
    <location>
        <begin position="569"/>
        <end position="582"/>
    </location>
</feature>
<reference evidence="2 3" key="1">
    <citation type="submission" date="2019-03" db="EMBL/GenBank/DDBJ databases">
        <title>Rhodosporidium diobovatum UCD-FST 08-225 genome sequencing, assembly, and annotation.</title>
        <authorList>
            <person name="Fakankun I.U."/>
            <person name="Fristensky B."/>
            <person name="Levin D.B."/>
        </authorList>
    </citation>
    <scope>NUCLEOTIDE SEQUENCE [LARGE SCALE GENOMIC DNA]</scope>
    <source>
        <strain evidence="2 3">UCD-FST 08-225</strain>
    </source>
</reference>
<feature type="compositionally biased region" description="Low complexity" evidence="1">
    <location>
        <begin position="57"/>
        <end position="74"/>
    </location>
</feature>
<feature type="region of interest" description="Disordered" evidence="1">
    <location>
        <begin position="1013"/>
        <end position="1038"/>
    </location>
</feature>
<evidence type="ECO:0000256" key="1">
    <source>
        <dbReference type="SAM" id="MobiDB-lite"/>
    </source>
</evidence>
<feature type="compositionally biased region" description="Basic and acidic residues" evidence="1">
    <location>
        <begin position="529"/>
        <end position="540"/>
    </location>
</feature>
<feature type="compositionally biased region" description="Gly residues" evidence="1">
    <location>
        <begin position="1412"/>
        <end position="1423"/>
    </location>
</feature>
<feature type="compositionally biased region" description="Basic and acidic residues" evidence="1">
    <location>
        <begin position="1295"/>
        <end position="1306"/>
    </location>
</feature>
<feature type="region of interest" description="Disordered" evidence="1">
    <location>
        <begin position="1"/>
        <end position="282"/>
    </location>
</feature>
<keyword evidence="3" id="KW-1185">Reference proteome</keyword>
<feature type="compositionally biased region" description="Basic and acidic residues" evidence="1">
    <location>
        <begin position="258"/>
        <end position="269"/>
    </location>
</feature>
<feature type="compositionally biased region" description="Basic and acidic residues" evidence="1">
    <location>
        <begin position="588"/>
        <end position="598"/>
    </location>
</feature>
<feature type="compositionally biased region" description="Low complexity" evidence="1">
    <location>
        <begin position="365"/>
        <end position="377"/>
    </location>
</feature>
<proteinExistence type="predicted"/>
<feature type="region of interest" description="Disordered" evidence="1">
    <location>
        <begin position="1293"/>
        <end position="1312"/>
    </location>
</feature>
<feature type="compositionally biased region" description="Low complexity" evidence="1">
    <location>
        <begin position="22"/>
        <end position="47"/>
    </location>
</feature>
<feature type="compositionally biased region" description="Polar residues" evidence="1">
    <location>
        <begin position="1249"/>
        <end position="1262"/>
    </location>
</feature>
<feature type="compositionally biased region" description="Low complexity" evidence="1">
    <location>
        <begin position="781"/>
        <end position="796"/>
    </location>
</feature>
<feature type="compositionally biased region" description="Low complexity" evidence="1">
    <location>
        <begin position="479"/>
        <end position="494"/>
    </location>
</feature>
<dbReference type="Proteomes" id="UP000311382">
    <property type="component" value="Unassembled WGS sequence"/>
</dbReference>
<feature type="compositionally biased region" description="Basic and acidic residues" evidence="1">
    <location>
        <begin position="741"/>
        <end position="760"/>
    </location>
</feature>
<feature type="compositionally biased region" description="Low complexity" evidence="1">
    <location>
        <begin position="706"/>
        <end position="724"/>
    </location>
</feature>
<feature type="compositionally biased region" description="Basic and acidic residues" evidence="1">
    <location>
        <begin position="344"/>
        <end position="354"/>
    </location>
</feature>
<feature type="compositionally biased region" description="Low complexity" evidence="1">
    <location>
        <begin position="188"/>
        <end position="203"/>
    </location>
</feature>
<feature type="region of interest" description="Disordered" evidence="1">
    <location>
        <begin position="829"/>
        <end position="876"/>
    </location>
</feature>
<feature type="compositionally biased region" description="Low complexity" evidence="1">
    <location>
        <begin position="1226"/>
        <end position="1237"/>
    </location>
</feature>
<feature type="compositionally biased region" description="Basic and acidic residues" evidence="1">
    <location>
        <begin position="322"/>
        <end position="337"/>
    </location>
</feature>
<feature type="compositionally biased region" description="Low complexity" evidence="1">
    <location>
        <begin position="1375"/>
        <end position="1389"/>
    </location>
</feature>
<feature type="region of interest" description="Disordered" evidence="1">
    <location>
        <begin position="1324"/>
        <end position="1356"/>
    </location>
</feature>
<feature type="compositionally biased region" description="Basic and acidic residues" evidence="1">
    <location>
        <begin position="297"/>
        <end position="306"/>
    </location>
</feature>
<feature type="compositionally biased region" description="Polar residues" evidence="1">
    <location>
        <begin position="1442"/>
        <end position="1458"/>
    </location>
</feature>
<dbReference type="EMBL" id="SOZI01000030">
    <property type="protein sequence ID" value="TNY22159.1"/>
    <property type="molecule type" value="Genomic_DNA"/>
</dbReference>
<feature type="compositionally biased region" description="Low complexity" evidence="1">
    <location>
        <begin position="105"/>
        <end position="122"/>
    </location>
</feature>
<feature type="compositionally biased region" description="Basic and acidic residues" evidence="1">
    <location>
        <begin position="1013"/>
        <end position="1022"/>
    </location>
</feature>
<feature type="region of interest" description="Disordered" evidence="1">
    <location>
        <begin position="1135"/>
        <end position="1187"/>
    </location>
</feature>
<gene>
    <name evidence="2" type="ORF">DMC30DRAFT_415390</name>
</gene>
<feature type="region of interest" description="Disordered" evidence="1">
    <location>
        <begin position="1203"/>
        <end position="1273"/>
    </location>
</feature>
<feature type="region of interest" description="Disordered" evidence="1">
    <location>
        <begin position="569"/>
        <end position="615"/>
    </location>
</feature>
<sequence>MTDHEQDDLPPLPPPLPPTHTRSFSSSSSSSAGGSPRPANGSSAAAGQWGALPPLKRSGSAASTSSASTSTSAASDRRRRRNAARSTGDGGSSDSLVFARGQPPALARTLSGASATSSTASERASRDRSALSAAAISAADLDFPRSSSLSSRSSASKVASPSPTSSTFRNQHPHHHSTASLGLGVGGSPSFPAPSAFLSSHSRSPPPPRPQQTQQLPSPPRTASDSGTLRHAPPSVGQGRPAPQQHQPQPDDPAAQQRPERPPRSDARRSASGSLASTPSMSAISAFEGVGVAHGMNTDRAHDHDVGLGAPPSGSPSLTHSLSREPSLEGAEDGERRRERRARRAEELREKNQRILDSINGRAVPPSASASASAPAPGLRRSETSSTLRDVGAGVGEGGDLGTLSLLADEPAPSYARIDSSDGWLDEAHRREFSAQAGDGLPTRSRTLGDLARAAGGSSFSAHPSSAFPRTPTALERYASSASASASAPRASTSLGYSPSPSMGSLRSGTSIGTARATPRRSDILLASRQRERERERDRAATALGSPEGGAARDAAIERSLRVSASRDALSSFAQASPAAAARGPLSVRERVRSDPRRSVSRVDWAREDDDAAGEAGGLDVALRRHMRAATASPTLAAAVRRPASSLALGREMGRAGGRETPLARRAGAGDSDGEGDEEETTPRSARKRVSKENGGPGSGTEGRYSRLSGSRAGLGSLSPLSPANMSAGSHVSPPPPSSVRSDDRLSNVSTEARRERLKGVEVGSESWMAEFNDLRRQTARSRASGSSGDAASTGRNQPGRERERERTIRAINALLAGQGIVATAADGTASSFDEPLSPAPSTSSPQKRAGPAERSRRTSFPAAPPTPRTNGLTDRAGAESVLGGLINHAHRGGAGAGAGAADAEQHHRLLFSALDQFQAHFGGGADGAGDELVSRMDALVNSTTRLNAGLRGLAHNVRDAQVAAQLDEERPHGAQSDLGPFEKSVGALLRASDDQVRCLTEDLVAFARLDRERERRARREGSAGGDSAARPVSRASTYRSSIGTAGGALYSPPKRAATASPFDSLNGAGGGNTFVSHAAASARSPALALTRQKEVLRDPLSPALDGVRPASAAGTARRHTLGYASATRGTAAGAYYGGGQDSPTPSSGRRTEGAGALVRSPLGSGAGVGPSAYETPSRAASAAGYRRRQSLTSSTVAAPESLAGLGLPLPGASGTGTRRGKTSDTTVRPSSPSSVRFPTQADHRPTTLVDTSSANTRTSPTQAPPLAPFRAYSDRDQSRALRALELGANLDEEEARRNSFERDVLGADDEDDDEALARELAHQLQDATREREREQERDLPDLPAASPAGSPSVPAAAQVVSQYPYAGPVVNIARQPPSQQQQESPGGRSKSRLRISSGGLGAALKNALSRAGGGGSGGGGGGGDRKSWAEGSGSDAAGSPVRQSHGQGITPSASRASMASVERPASVASSTTDERRVERRKEVEAVLRQARR</sequence>
<accession>A0A5C5G109</accession>
<evidence type="ECO:0000313" key="2">
    <source>
        <dbReference type="EMBL" id="TNY22159.1"/>
    </source>
</evidence>
<evidence type="ECO:0000313" key="3">
    <source>
        <dbReference type="Proteomes" id="UP000311382"/>
    </source>
</evidence>
<feature type="compositionally biased region" description="Low complexity" evidence="1">
    <location>
        <begin position="454"/>
        <end position="469"/>
    </location>
</feature>
<feature type="region of interest" description="Disordered" evidence="1">
    <location>
        <begin position="631"/>
        <end position="805"/>
    </location>
</feature>
<feature type="compositionally biased region" description="Basic and acidic residues" evidence="1">
    <location>
        <begin position="1473"/>
        <end position="1486"/>
    </location>
</feature>
<feature type="region of interest" description="Disordered" evidence="1">
    <location>
        <begin position="433"/>
        <end position="556"/>
    </location>
</feature>
<feature type="region of interest" description="Disordered" evidence="1">
    <location>
        <begin position="295"/>
        <end position="406"/>
    </location>
</feature>
<feature type="compositionally biased region" description="Low complexity" evidence="1">
    <location>
        <begin position="1344"/>
        <end position="1356"/>
    </location>
</feature>
<organism evidence="2 3">
    <name type="scientific">Rhodotorula diobovata</name>
    <dbReference type="NCBI Taxonomy" id="5288"/>
    <lineage>
        <taxon>Eukaryota</taxon>
        <taxon>Fungi</taxon>
        <taxon>Dikarya</taxon>
        <taxon>Basidiomycota</taxon>
        <taxon>Pucciniomycotina</taxon>
        <taxon>Microbotryomycetes</taxon>
        <taxon>Sporidiobolales</taxon>
        <taxon>Sporidiobolaceae</taxon>
        <taxon>Rhodotorula</taxon>
    </lineage>
</organism>
<comment type="caution">
    <text evidence="2">The sequence shown here is derived from an EMBL/GenBank/DDBJ whole genome shotgun (WGS) entry which is preliminary data.</text>
</comment>